<keyword evidence="1" id="KW-1133">Transmembrane helix</keyword>
<name>A0ABN8HPC6_9NEOP</name>
<feature type="transmembrane region" description="Helical" evidence="1">
    <location>
        <begin position="128"/>
        <end position="149"/>
    </location>
</feature>
<evidence type="ECO:0000256" key="1">
    <source>
        <dbReference type="SAM" id="Phobius"/>
    </source>
</evidence>
<keyword evidence="4" id="KW-1185">Reference proteome</keyword>
<feature type="domain" description="DUF7802" evidence="2">
    <location>
        <begin position="8"/>
        <end position="391"/>
    </location>
</feature>
<feature type="transmembrane region" description="Helical" evidence="1">
    <location>
        <begin position="97"/>
        <end position="116"/>
    </location>
</feature>
<reference evidence="3" key="1">
    <citation type="submission" date="2022-03" db="EMBL/GenBank/DDBJ databases">
        <authorList>
            <person name="Martin H S."/>
        </authorList>
    </citation>
    <scope>NUCLEOTIDE SEQUENCE</scope>
</reference>
<dbReference type="PANTHER" id="PTHR35982:SF1">
    <property type="entry name" value="SPIROCYCLASE, AVEC FAMILY"/>
    <property type="match status" value="1"/>
</dbReference>
<evidence type="ECO:0000313" key="4">
    <source>
        <dbReference type="Proteomes" id="UP000837857"/>
    </source>
</evidence>
<evidence type="ECO:0000259" key="2">
    <source>
        <dbReference type="Pfam" id="PF25085"/>
    </source>
</evidence>
<feature type="non-terminal residue" evidence="3">
    <location>
        <position position="1"/>
    </location>
</feature>
<dbReference type="Pfam" id="PF25085">
    <property type="entry name" value="DUF7802"/>
    <property type="match status" value="1"/>
</dbReference>
<proteinExistence type="predicted"/>
<dbReference type="PANTHER" id="PTHR35982">
    <property type="entry name" value="AGAP005361-PA"/>
    <property type="match status" value="1"/>
</dbReference>
<protein>
    <recommendedName>
        <fullName evidence="2">DUF7802 domain-containing protein</fullName>
    </recommendedName>
</protein>
<feature type="transmembrane region" description="Helical" evidence="1">
    <location>
        <begin position="56"/>
        <end position="77"/>
    </location>
</feature>
<dbReference type="Proteomes" id="UP000837857">
    <property type="component" value="Chromosome 1"/>
</dbReference>
<feature type="transmembrane region" description="Helical" evidence="1">
    <location>
        <begin position="274"/>
        <end position="297"/>
    </location>
</feature>
<keyword evidence="1" id="KW-0472">Membrane</keyword>
<feature type="transmembrane region" description="Helical" evidence="1">
    <location>
        <begin position="169"/>
        <end position="186"/>
    </location>
</feature>
<evidence type="ECO:0000313" key="3">
    <source>
        <dbReference type="EMBL" id="CAH2035186.1"/>
    </source>
</evidence>
<sequence length="410" mass="47618">MKTSDTGVIWLEWLVQTHSIRQLWEAQPTYIISQAVYILAGVVTLFHAFRKGGRWPYFWLGTVLHGLFTDNFWHFVLPEYDNFWHSQTPIIFLGARLPLHIILLYPAFIYHAAYAVSKLRLPRYAEPFAVGLVTVLVDIPYDIVAVKFVHWTWHDTDPNIYDRHYWVPWNSYYFHATFAASFFYFFHDSRRWFAPKTEQWTSAAKSVEWKSLVISSVLGMPGGVLMFVPIYHPLHDVYKIHSEVTFFLLLAIFAAIVVNGILSEREKTRDKLSTVDYVLMMQLALHYAIYWIFVVFFHPEKEWSQGLHEPVGPCDEVSSLVTPFGQTLYKRKYFCPTDYDEGYFDFSCVGGQAPQNGANWYIVCGTPFENRAEYVTVLSTILIVAAGVFYGLYFKTVQLNPAPTKKLKSK</sequence>
<organism evidence="3 4">
    <name type="scientific">Iphiclides podalirius</name>
    <name type="common">scarce swallowtail</name>
    <dbReference type="NCBI Taxonomy" id="110791"/>
    <lineage>
        <taxon>Eukaryota</taxon>
        <taxon>Metazoa</taxon>
        <taxon>Ecdysozoa</taxon>
        <taxon>Arthropoda</taxon>
        <taxon>Hexapoda</taxon>
        <taxon>Insecta</taxon>
        <taxon>Pterygota</taxon>
        <taxon>Neoptera</taxon>
        <taxon>Endopterygota</taxon>
        <taxon>Lepidoptera</taxon>
        <taxon>Glossata</taxon>
        <taxon>Ditrysia</taxon>
        <taxon>Papilionoidea</taxon>
        <taxon>Papilionidae</taxon>
        <taxon>Papilioninae</taxon>
        <taxon>Iphiclides</taxon>
    </lineage>
</organism>
<feature type="transmembrane region" description="Helical" evidence="1">
    <location>
        <begin position="244"/>
        <end position="262"/>
    </location>
</feature>
<feature type="transmembrane region" description="Helical" evidence="1">
    <location>
        <begin position="212"/>
        <end position="232"/>
    </location>
</feature>
<feature type="transmembrane region" description="Helical" evidence="1">
    <location>
        <begin position="374"/>
        <end position="393"/>
    </location>
</feature>
<dbReference type="EMBL" id="OW152813">
    <property type="protein sequence ID" value="CAH2035186.1"/>
    <property type="molecule type" value="Genomic_DNA"/>
</dbReference>
<keyword evidence="1" id="KW-0812">Transmembrane</keyword>
<accession>A0ABN8HPC6</accession>
<feature type="transmembrane region" description="Helical" evidence="1">
    <location>
        <begin position="30"/>
        <end position="49"/>
    </location>
</feature>
<gene>
    <name evidence="3" type="ORF">IPOD504_LOCUS449</name>
</gene>
<dbReference type="InterPro" id="IPR056704">
    <property type="entry name" value="DUF7802"/>
</dbReference>